<proteinExistence type="inferred from homology"/>
<organism evidence="7 8">
    <name type="scientific">Azospirillum humicireducens</name>
    <dbReference type="NCBI Taxonomy" id="1226968"/>
    <lineage>
        <taxon>Bacteria</taxon>
        <taxon>Pseudomonadati</taxon>
        <taxon>Pseudomonadota</taxon>
        <taxon>Alphaproteobacteria</taxon>
        <taxon>Rhodospirillales</taxon>
        <taxon>Azospirillaceae</taxon>
        <taxon>Azospirillum</taxon>
    </lineage>
</organism>
<keyword evidence="5 6" id="KW-0535">Nitrogen fixation</keyword>
<dbReference type="Pfam" id="PF03206">
    <property type="entry name" value="NifW"/>
    <property type="match status" value="1"/>
</dbReference>
<dbReference type="InterPro" id="IPR004893">
    <property type="entry name" value="NifW"/>
</dbReference>
<name>A0A160JDK3_9PROT</name>
<dbReference type="PIRSF" id="PIRSF005790">
    <property type="entry name" value="NifW"/>
    <property type="match status" value="1"/>
</dbReference>
<evidence type="ECO:0000256" key="3">
    <source>
        <dbReference type="ARBA" id="ARBA00011284"/>
    </source>
</evidence>
<dbReference type="HAMAP" id="MF_00529">
    <property type="entry name" value="NifW"/>
    <property type="match status" value="1"/>
</dbReference>
<evidence type="ECO:0000256" key="1">
    <source>
        <dbReference type="ARBA" id="ARBA00002247"/>
    </source>
</evidence>
<comment type="similarity">
    <text evidence="2 6">Belongs to the NifW family.</text>
</comment>
<dbReference type="AlphaFoldDB" id="A0A160JDK3"/>
<evidence type="ECO:0000256" key="5">
    <source>
        <dbReference type="ARBA" id="ARBA00023231"/>
    </source>
</evidence>
<dbReference type="OrthoDB" id="9811868at2"/>
<dbReference type="Proteomes" id="UP000077405">
    <property type="component" value="Chromosome"/>
</dbReference>
<protein>
    <recommendedName>
        <fullName evidence="4 6">Nitrogenase-stabilizing/protective protein NifW</fullName>
    </recommendedName>
</protein>
<gene>
    <name evidence="6" type="primary">nifW</name>
    <name evidence="7" type="ORF">A6A40_02215</name>
</gene>
<reference evidence="7 8" key="1">
    <citation type="journal article" date="2013" name="Int. J. Syst. Evol. Microbiol.">
        <title>Azospirillum humicireducens sp. nov., a nitrogen-fixing bacterium isolated from a microbial fuel cell.</title>
        <authorList>
            <person name="Zhou S."/>
            <person name="Han L."/>
            <person name="Wang Y."/>
            <person name="Yang G."/>
            <person name="Zhuang L."/>
            <person name="Hu P."/>
        </authorList>
    </citation>
    <scope>NUCLEOTIDE SEQUENCE [LARGE SCALE GENOMIC DNA]</scope>
    <source>
        <strain evidence="7 8">SgZ-5</strain>
    </source>
</reference>
<evidence type="ECO:0000313" key="7">
    <source>
        <dbReference type="EMBL" id="ANC90808.1"/>
    </source>
</evidence>
<dbReference type="EMBL" id="CP015285">
    <property type="protein sequence ID" value="ANC90808.1"/>
    <property type="molecule type" value="Genomic_DNA"/>
</dbReference>
<evidence type="ECO:0000256" key="2">
    <source>
        <dbReference type="ARBA" id="ARBA00008351"/>
    </source>
</evidence>
<keyword evidence="8" id="KW-1185">Reference proteome</keyword>
<dbReference type="STRING" id="1226968.A6A40_02215"/>
<comment type="function">
    <text evidence="1 6">May protect the nitrogenase Fe-Mo protein from oxidative damage.</text>
</comment>
<evidence type="ECO:0000256" key="4">
    <source>
        <dbReference type="ARBA" id="ARBA00016274"/>
    </source>
</evidence>
<sequence length="111" mass="13024">MSDFTDDLDDLETAEDFLRFFHVTYDQRVVHVNRLHILQRFHDYLSADHGMEGLDDEGMSSRYRFHLERAYQDFVVSNAIAEKTFKVHKEEARKMADRFVPLDSLLGTPVG</sequence>
<comment type="subunit">
    <text evidence="3 6">Homotrimer; associates with NifD.</text>
</comment>
<dbReference type="RefSeq" id="WP_063633913.1">
    <property type="nucleotide sequence ID" value="NZ_CP015285.1"/>
</dbReference>
<evidence type="ECO:0000256" key="6">
    <source>
        <dbReference type="HAMAP-Rule" id="MF_00529"/>
    </source>
</evidence>
<dbReference type="GO" id="GO:0009399">
    <property type="term" value="P:nitrogen fixation"/>
    <property type="evidence" value="ECO:0007669"/>
    <property type="project" value="UniProtKB-UniRule"/>
</dbReference>
<accession>A0A160JDK3</accession>
<evidence type="ECO:0000313" key="8">
    <source>
        <dbReference type="Proteomes" id="UP000077405"/>
    </source>
</evidence>
<dbReference type="KEGG" id="ahu:A6A40_02215"/>